<protein>
    <submittedName>
        <fullName evidence="1">Uncharacterized protein</fullName>
    </submittedName>
</protein>
<proteinExistence type="predicted"/>
<gene>
    <name evidence="1" type="ORF">BU23DRAFT_557806</name>
</gene>
<dbReference type="AlphaFoldDB" id="A0A6A5UXB2"/>
<name>A0A6A5UXB2_9PLEO</name>
<reference evidence="1" key="1">
    <citation type="journal article" date="2020" name="Stud. Mycol.">
        <title>101 Dothideomycetes genomes: a test case for predicting lifestyles and emergence of pathogens.</title>
        <authorList>
            <person name="Haridas S."/>
            <person name="Albert R."/>
            <person name="Binder M."/>
            <person name="Bloem J."/>
            <person name="Labutti K."/>
            <person name="Salamov A."/>
            <person name="Andreopoulos B."/>
            <person name="Baker S."/>
            <person name="Barry K."/>
            <person name="Bills G."/>
            <person name="Bluhm B."/>
            <person name="Cannon C."/>
            <person name="Castanera R."/>
            <person name="Culley D."/>
            <person name="Daum C."/>
            <person name="Ezra D."/>
            <person name="Gonzalez J."/>
            <person name="Henrissat B."/>
            <person name="Kuo A."/>
            <person name="Liang C."/>
            <person name="Lipzen A."/>
            <person name="Lutzoni F."/>
            <person name="Magnuson J."/>
            <person name="Mondo S."/>
            <person name="Nolan M."/>
            <person name="Ohm R."/>
            <person name="Pangilinan J."/>
            <person name="Park H.-J."/>
            <person name="Ramirez L."/>
            <person name="Alfaro M."/>
            <person name="Sun H."/>
            <person name="Tritt A."/>
            <person name="Yoshinaga Y."/>
            <person name="Zwiers L.-H."/>
            <person name="Turgeon B."/>
            <person name="Goodwin S."/>
            <person name="Spatafora J."/>
            <person name="Crous P."/>
            <person name="Grigoriev I."/>
        </authorList>
    </citation>
    <scope>NUCLEOTIDE SEQUENCE</scope>
    <source>
        <strain evidence="1">CBS 107.79</strain>
    </source>
</reference>
<sequence>MPVTTCVSPVEMRSATEPSTYTPEGLLAHVCPVIWADAGNSVRSVIDSSFQHGTSIRATRHFSLYEASTNGFLGIILDAYRMHNHVVLRPEDV</sequence>
<dbReference type="EMBL" id="ML976711">
    <property type="protein sequence ID" value="KAF1969318.1"/>
    <property type="molecule type" value="Genomic_DNA"/>
</dbReference>
<dbReference type="Proteomes" id="UP000800036">
    <property type="component" value="Unassembled WGS sequence"/>
</dbReference>
<organism evidence="1 2">
    <name type="scientific">Bimuria novae-zelandiae CBS 107.79</name>
    <dbReference type="NCBI Taxonomy" id="1447943"/>
    <lineage>
        <taxon>Eukaryota</taxon>
        <taxon>Fungi</taxon>
        <taxon>Dikarya</taxon>
        <taxon>Ascomycota</taxon>
        <taxon>Pezizomycotina</taxon>
        <taxon>Dothideomycetes</taxon>
        <taxon>Pleosporomycetidae</taxon>
        <taxon>Pleosporales</taxon>
        <taxon>Massarineae</taxon>
        <taxon>Didymosphaeriaceae</taxon>
        <taxon>Bimuria</taxon>
    </lineage>
</organism>
<keyword evidence="2" id="KW-1185">Reference proteome</keyword>
<accession>A0A6A5UXB2</accession>
<evidence type="ECO:0000313" key="2">
    <source>
        <dbReference type="Proteomes" id="UP000800036"/>
    </source>
</evidence>
<evidence type="ECO:0000313" key="1">
    <source>
        <dbReference type="EMBL" id="KAF1969318.1"/>
    </source>
</evidence>